<dbReference type="GO" id="GO:0004642">
    <property type="term" value="F:phosphoribosylformylglycinamidine synthase activity"/>
    <property type="evidence" value="ECO:0007669"/>
    <property type="project" value="TreeGrafter"/>
</dbReference>
<evidence type="ECO:0000313" key="1">
    <source>
        <dbReference type="EMBL" id="RXH85597.1"/>
    </source>
</evidence>
<dbReference type="InterPro" id="IPR029062">
    <property type="entry name" value="Class_I_gatase-like"/>
</dbReference>
<dbReference type="SMART" id="SM01211">
    <property type="entry name" value="GATase_5"/>
    <property type="match status" value="1"/>
</dbReference>
<dbReference type="STRING" id="3750.A0A498ITZ5"/>
<proteinExistence type="predicted"/>
<dbReference type="PANTHER" id="PTHR10099">
    <property type="entry name" value="PHOSPHORIBOSYLFORMYLGLYCINAMIDINE SYNTHASE"/>
    <property type="match status" value="1"/>
</dbReference>
<dbReference type="EMBL" id="RDQH01000336">
    <property type="protein sequence ID" value="RXH85597.1"/>
    <property type="molecule type" value="Genomic_DNA"/>
</dbReference>
<protein>
    <submittedName>
        <fullName evidence="1">Uncharacterized protein</fullName>
    </submittedName>
</protein>
<name>A0A498ITZ5_MALDO</name>
<sequence>MEGRPVILLLSSKTCRLPLRPNPTAYESNTERRVDGMAGVGEITAASAFLQGRQSLFLHRNSFKGRSDVLLGTLHRRNAAVTFGSNGDRKLAAAFYASGFEPWDVTRSGLLHGAISLDKLHGVVFVMGFSYADVLDSVEVHWVFRQPMMREKHIDLMFAAICCPDGRHLAMMPHSKRCFLMWQFPWYPKSGMWTRKGLVHGCG</sequence>
<dbReference type="Gene3D" id="3.40.50.880">
    <property type="match status" value="2"/>
</dbReference>
<dbReference type="GO" id="GO:0005737">
    <property type="term" value="C:cytoplasm"/>
    <property type="evidence" value="ECO:0007669"/>
    <property type="project" value="TreeGrafter"/>
</dbReference>
<organism evidence="1 2">
    <name type="scientific">Malus domestica</name>
    <name type="common">Apple</name>
    <name type="synonym">Pyrus malus</name>
    <dbReference type="NCBI Taxonomy" id="3750"/>
    <lineage>
        <taxon>Eukaryota</taxon>
        <taxon>Viridiplantae</taxon>
        <taxon>Streptophyta</taxon>
        <taxon>Embryophyta</taxon>
        <taxon>Tracheophyta</taxon>
        <taxon>Spermatophyta</taxon>
        <taxon>Magnoliopsida</taxon>
        <taxon>eudicotyledons</taxon>
        <taxon>Gunneridae</taxon>
        <taxon>Pentapetalae</taxon>
        <taxon>rosids</taxon>
        <taxon>fabids</taxon>
        <taxon>Rosales</taxon>
        <taxon>Rosaceae</taxon>
        <taxon>Amygdaloideae</taxon>
        <taxon>Maleae</taxon>
        <taxon>Malus</taxon>
    </lineage>
</organism>
<keyword evidence="2" id="KW-1185">Reference proteome</keyword>
<dbReference type="GO" id="GO:0006164">
    <property type="term" value="P:purine nucleotide biosynthetic process"/>
    <property type="evidence" value="ECO:0007669"/>
    <property type="project" value="TreeGrafter"/>
</dbReference>
<accession>A0A498ITZ5</accession>
<dbReference type="AlphaFoldDB" id="A0A498ITZ5"/>
<dbReference type="Proteomes" id="UP000290289">
    <property type="component" value="Chromosome 10"/>
</dbReference>
<gene>
    <name evidence="1" type="ORF">DVH24_009418</name>
</gene>
<evidence type="ECO:0000313" key="2">
    <source>
        <dbReference type="Proteomes" id="UP000290289"/>
    </source>
</evidence>
<comment type="caution">
    <text evidence="1">The sequence shown here is derived from an EMBL/GenBank/DDBJ whole genome shotgun (WGS) entry which is preliminary data.</text>
</comment>
<dbReference type="SUPFAM" id="SSF52317">
    <property type="entry name" value="Class I glutamine amidotransferase-like"/>
    <property type="match status" value="2"/>
</dbReference>
<dbReference type="Pfam" id="PF13507">
    <property type="entry name" value="GATase_5"/>
    <property type="match status" value="2"/>
</dbReference>
<reference evidence="1 2" key="1">
    <citation type="submission" date="2018-10" db="EMBL/GenBank/DDBJ databases">
        <title>A high-quality apple genome assembly.</title>
        <authorList>
            <person name="Hu J."/>
        </authorList>
    </citation>
    <scope>NUCLEOTIDE SEQUENCE [LARGE SCALE GENOMIC DNA]</scope>
    <source>
        <strain evidence="2">cv. HFTH1</strain>
        <tissue evidence="1">Young leaf</tissue>
    </source>
</reference>
<dbReference type="PANTHER" id="PTHR10099:SF1">
    <property type="entry name" value="PHOSPHORIBOSYLFORMYLGLYCINAMIDINE SYNTHASE"/>
    <property type="match status" value="1"/>
</dbReference>